<sequence>MADKSRPLMDQVPPDIWREISELLNPIDVIALGETCKALHEATAERTLWLNLLKAVCMEYDLFLHSYPIDEMSVAQLRRAALGPHLWIQRVHKHAVSPNVHFPDLGTSTNVLRPVSTIPFCGRLNSALWFKHLIPGGRFVITCDKGESQGTDILELWDLGFAGKRPLLQPLLLASQDIGHPPVHCSLTWDCSNLDTETLAVAVGTTDSSGHRGCISVFIISPHRPNPSFNRLPPDMSMEFLSPNTICYPSAFNLRGDKVLAQYANVIVVWDFIRGLPQLRDVLYWIAPCRDHPSTNQSGDATGQTHIVGCTALDYAGGVVASCTATGRFIVNLAYELVGGESMALVDYMA</sequence>
<keyword evidence="3" id="KW-1185">Reference proteome</keyword>
<evidence type="ECO:0000313" key="3">
    <source>
        <dbReference type="Proteomes" id="UP000541558"/>
    </source>
</evidence>
<dbReference type="AlphaFoldDB" id="A0A8H5BVH0"/>
<proteinExistence type="predicted"/>
<organism evidence="2 3">
    <name type="scientific">Ephemerocybe angulata</name>
    <dbReference type="NCBI Taxonomy" id="980116"/>
    <lineage>
        <taxon>Eukaryota</taxon>
        <taxon>Fungi</taxon>
        <taxon>Dikarya</taxon>
        <taxon>Basidiomycota</taxon>
        <taxon>Agaricomycotina</taxon>
        <taxon>Agaricomycetes</taxon>
        <taxon>Agaricomycetidae</taxon>
        <taxon>Agaricales</taxon>
        <taxon>Agaricineae</taxon>
        <taxon>Psathyrellaceae</taxon>
        <taxon>Ephemerocybe</taxon>
    </lineage>
</organism>
<evidence type="ECO:0000313" key="2">
    <source>
        <dbReference type="EMBL" id="KAF5329976.1"/>
    </source>
</evidence>
<protein>
    <recommendedName>
        <fullName evidence="1">F-box domain-containing protein</fullName>
    </recommendedName>
</protein>
<evidence type="ECO:0000259" key="1">
    <source>
        <dbReference type="PROSITE" id="PS50181"/>
    </source>
</evidence>
<dbReference type="EMBL" id="JAACJK010000117">
    <property type="protein sequence ID" value="KAF5329976.1"/>
    <property type="molecule type" value="Genomic_DNA"/>
</dbReference>
<accession>A0A8H5BVH0</accession>
<gene>
    <name evidence="2" type="ORF">D9611_010407</name>
</gene>
<dbReference type="InterPro" id="IPR001810">
    <property type="entry name" value="F-box_dom"/>
</dbReference>
<dbReference type="Proteomes" id="UP000541558">
    <property type="component" value="Unassembled WGS sequence"/>
</dbReference>
<feature type="domain" description="F-box" evidence="1">
    <location>
        <begin position="6"/>
        <end position="52"/>
    </location>
</feature>
<dbReference type="InterPro" id="IPR036047">
    <property type="entry name" value="F-box-like_dom_sf"/>
</dbReference>
<dbReference type="OrthoDB" id="2688364at2759"/>
<dbReference type="SUPFAM" id="SSF81383">
    <property type="entry name" value="F-box domain"/>
    <property type="match status" value="1"/>
</dbReference>
<reference evidence="2 3" key="1">
    <citation type="journal article" date="2020" name="ISME J.">
        <title>Uncovering the hidden diversity of litter-decomposition mechanisms in mushroom-forming fungi.</title>
        <authorList>
            <person name="Floudas D."/>
            <person name="Bentzer J."/>
            <person name="Ahren D."/>
            <person name="Johansson T."/>
            <person name="Persson P."/>
            <person name="Tunlid A."/>
        </authorList>
    </citation>
    <scope>NUCLEOTIDE SEQUENCE [LARGE SCALE GENOMIC DNA]</scope>
    <source>
        <strain evidence="2 3">CBS 175.51</strain>
    </source>
</reference>
<comment type="caution">
    <text evidence="2">The sequence shown here is derived from an EMBL/GenBank/DDBJ whole genome shotgun (WGS) entry which is preliminary data.</text>
</comment>
<dbReference type="PROSITE" id="PS50181">
    <property type="entry name" value="FBOX"/>
    <property type="match status" value="1"/>
</dbReference>
<dbReference type="Pfam" id="PF00646">
    <property type="entry name" value="F-box"/>
    <property type="match status" value="1"/>
</dbReference>
<dbReference type="SMART" id="SM00256">
    <property type="entry name" value="FBOX"/>
    <property type="match status" value="1"/>
</dbReference>
<name>A0A8H5BVH0_9AGAR</name>